<feature type="transmembrane region" description="Helical" evidence="6">
    <location>
        <begin position="6"/>
        <end position="24"/>
    </location>
</feature>
<evidence type="ECO:0000256" key="1">
    <source>
        <dbReference type="ARBA" id="ARBA00022536"/>
    </source>
</evidence>
<comment type="caution">
    <text evidence="4">Lacks conserved residue(s) required for the propagation of feature annotation.</text>
</comment>
<accession>A0A210R521</accession>
<dbReference type="SMART" id="SM00181">
    <property type="entry name" value="EGF"/>
    <property type="match status" value="2"/>
</dbReference>
<feature type="domain" description="EGF-like" evidence="7">
    <location>
        <begin position="130"/>
        <end position="169"/>
    </location>
</feature>
<feature type="compositionally biased region" description="Basic residues" evidence="5">
    <location>
        <begin position="481"/>
        <end position="492"/>
    </location>
</feature>
<dbReference type="SUPFAM" id="SSF57196">
    <property type="entry name" value="EGF/Laminin"/>
    <property type="match status" value="2"/>
</dbReference>
<dbReference type="PANTHER" id="PTHR24049">
    <property type="entry name" value="CRUMBS FAMILY MEMBER"/>
    <property type="match status" value="1"/>
</dbReference>
<dbReference type="CDD" id="cd00054">
    <property type="entry name" value="EGF_CA"/>
    <property type="match status" value="2"/>
</dbReference>
<feature type="domain" description="EGF-like" evidence="7">
    <location>
        <begin position="171"/>
        <end position="207"/>
    </location>
</feature>
<dbReference type="GO" id="GO:0005509">
    <property type="term" value="F:calcium ion binding"/>
    <property type="evidence" value="ECO:0007669"/>
    <property type="project" value="InterPro"/>
</dbReference>
<feature type="region of interest" description="Disordered" evidence="5">
    <location>
        <begin position="377"/>
        <end position="414"/>
    </location>
</feature>
<keyword evidence="2" id="KW-0677">Repeat</keyword>
<evidence type="ECO:0000259" key="7">
    <source>
        <dbReference type="PROSITE" id="PS50026"/>
    </source>
</evidence>
<gene>
    <name evidence="8" type="ORF">KP79_PYT04133</name>
</gene>
<keyword evidence="1 4" id="KW-0245">EGF-like domain</keyword>
<keyword evidence="6" id="KW-0472">Membrane</keyword>
<dbReference type="OrthoDB" id="6144928at2759"/>
<keyword evidence="6" id="KW-1133">Transmembrane helix</keyword>
<dbReference type="PROSITE" id="PS01186">
    <property type="entry name" value="EGF_2"/>
    <property type="match status" value="2"/>
</dbReference>
<feature type="disulfide bond" evidence="4">
    <location>
        <begin position="159"/>
        <end position="168"/>
    </location>
</feature>
<sequence length="531" mass="60405">MTMDESLKWFPIVILLFIVQFRLVNNVAQTKTKALRNFDRYDDKKYYEDNIKLANYDRRKRSPSRNLDDEEIDSVSDNLRKKEAKQKRHQKKHRKGKKEKDDDDKVKEKKLSKAMTSEVERELGLHGDAVGNPCVASPCAHGGTCTWNREGQPGFRCDCRLGFRGKRCEREIEECDSLPCKERGDCVATPKGFLCLCKDGYGGKFCEVSKKTHTLVPESYRRDSTDGMNISGDTLKTVYVIVGVVGTLLGVIVLSLCIHSCRVWNERLKHTKKCKNIIENGGSISELPPDVCEISNAFCREFWCCSCIDLQGQTNQYEELLEEFRNNPRADSPFPKMNYPQRLVQSEGALPKAHGSYRSFRSLPPELKSFTKRPSWLPDVELSNDEDSMDSVNSPLHSRTRPRGSSPSRKSFGTCRDLQMQMAHDGILSEDSLERMETIDSYPQRNTPNSGDVSPTHHTSDSPQPYRHCQTAHSLPYNPHRSSHNSPNRHSHQSVFDKRASVRSILKHLSQTHPPLPHLPSDQSVSSSTFS</sequence>
<feature type="compositionally biased region" description="Polar residues" evidence="5">
    <location>
        <begin position="441"/>
        <end position="463"/>
    </location>
</feature>
<dbReference type="Gene3D" id="2.10.25.10">
    <property type="entry name" value="Laminin"/>
    <property type="match status" value="2"/>
</dbReference>
<keyword evidence="6" id="KW-0812">Transmembrane</keyword>
<dbReference type="InterPro" id="IPR001881">
    <property type="entry name" value="EGF-like_Ca-bd_dom"/>
</dbReference>
<evidence type="ECO:0000256" key="6">
    <source>
        <dbReference type="SAM" id="Phobius"/>
    </source>
</evidence>
<evidence type="ECO:0000256" key="2">
    <source>
        <dbReference type="ARBA" id="ARBA00022737"/>
    </source>
</evidence>
<dbReference type="InterPro" id="IPR000742">
    <property type="entry name" value="EGF"/>
</dbReference>
<protein>
    <submittedName>
        <fullName evidence="8">Protocadherin Fat 4</fullName>
    </submittedName>
</protein>
<feature type="compositionally biased region" description="Polar residues" evidence="5">
    <location>
        <begin position="521"/>
        <end position="531"/>
    </location>
</feature>
<proteinExistence type="predicted"/>
<evidence type="ECO:0000256" key="5">
    <source>
        <dbReference type="SAM" id="MobiDB-lite"/>
    </source>
</evidence>
<evidence type="ECO:0000313" key="9">
    <source>
        <dbReference type="Proteomes" id="UP000242188"/>
    </source>
</evidence>
<evidence type="ECO:0000256" key="4">
    <source>
        <dbReference type="PROSITE-ProRule" id="PRU00076"/>
    </source>
</evidence>
<feature type="transmembrane region" description="Helical" evidence="6">
    <location>
        <begin position="238"/>
        <end position="256"/>
    </location>
</feature>
<feature type="compositionally biased region" description="Basic residues" evidence="5">
    <location>
        <begin position="82"/>
        <end position="97"/>
    </location>
</feature>
<evidence type="ECO:0000313" key="8">
    <source>
        <dbReference type="EMBL" id="OWF56065.1"/>
    </source>
</evidence>
<name>A0A210R521_MIZYE</name>
<dbReference type="InterPro" id="IPR051022">
    <property type="entry name" value="Notch_Cell-Fate_Det"/>
</dbReference>
<keyword evidence="9" id="KW-1185">Reference proteome</keyword>
<evidence type="ECO:0000256" key="3">
    <source>
        <dbReference type="ARBA" id="ARBA00023157"/>
    </source>
</evidence>
<feature type="compositionally biased region" description="Basic and acidic residues" evidence="5">
    <location>
        <begin position="98"/>
        <end position="111"/>
    </location>
</feature>
<dbReference type="Pfam" id="PF00008">
    <property type="entry name" value="EGF"/>
    <property type="match status" value="2"/>
</dbReference>
<dbReference type="EMBL" id="NEDP02000359">
    <property type="protein sequence ID" value="OWF56065.1"/>
    <property type="molecule type" value="Genomic_DNA"/>
</dbReference>
<dbReference type="AlphaFoldDB" id="A0A210R521"/>
<comment type="caution">
    <text evidence="8">The sequence shown here is derived from an EMBL/GenBank/DDBJ whole genome shotgun (WGS) entry which is preliminary data.</text>
</comment>
<feature type="region of interest" description="Disordered" evidence="5">
    <location>
        <begin position="441"/>
        <end position="531"/>
    </location>
</feature>
<dbReference type="SMART" id="SM00179">
    <property type="entry name" value="EGF_CA"/>
    <property type="match status" value="2"/>
</dbReference>
<reference evidence="8 9" key="1">
    <citation type="journal article" date="2017" name="Nat. Ecol. Evol.">
        <title>Scallop genome provides insights into evolution of bilaterian karyotype and development.</title>
        <authorList>
            <person name="Wang S."/>
            <person name="Zhang J."/>
            <person name="Jiao W."/>
            <person name="Li J."/>
            <person name="Xun X."/>
            <person name="Sun Y."/>
            <person name="Guo X."/>
            <person name="Huan P."/>
            <person name="Dong B."/>
            <person name="Zhang L."/>
            <person name="Hu X."/>
            <person name="Sun X."/>
            <person name="Wang J."/>
            <person name="Zhao C."/>
            <person name="Wang Y."/>
            <person name="Wang D."/>
            <person name="Huang X."/>
            <person name="Wang R."/>
            <person name="Lv J."/>
            <person name="Li Y."/>
            <person name="Zhang Z."/>
            <person name="Liu B."/>
            <person name="Lu W."/>
            <person name="Hui Y."/>
            <person name="Liang J."/>
            <person name="Zhou Z."/>
            <person name="Hou R."/>
            <person name="Li X."/>
            <person name="Liu Y."/>
            <person name="Li H."/>
            <person name="Ning X."/>
            <person name="Lin Y."/>
            <person name="Zhao L."/>
            <person name="Xing Q."/>
            <person name="Dou J."/>
            <person name="Li Y."/>
            <person name="Mao J."/>
            <person name="Guo H."/>
            <person name="Dou H."/>
            <person name="Li T."/>
            <person name="Mu C."/>
            <person name="Jiang W."/>
            <person name="Fu Q."/>
            <person name="Fu X."/>
            <person name="Miao Y."/>
            <person name="Liu J."/>
            <person name="Yu Q."/>
            <person name="Li R."/>
            <person name="Liao H."/>
            <person name="Li X."/>
            <person name="Kong Y."/>
            <person name="Jiang Z."/>
            <person name="Chourrout D."/>
            <person name="Li R."/>
            <person name="Bao Z."/>
        </authorList>
    </citation>
    <scope>NUCLEOTIDE SEQUENCE [LARGE SCALE GENOMIC DNA]</scope>
    <source>
        <strain evidence="8 9">PY_sf001</strain>
    </source>
</reference>
<feature type="disulfide bond" evidence="4">
    <location>
        <begin position="197"/>
        <end position="206"/>
    </location>
</feature>
<dbReference type="PROSITE" id="PS50026">
    <property type="entry name" value="EGF_3"/>
    <property type="match status" value="2"/>
</dbReference>
<dbReference type="Proteomes" id="UP000242188">
    <property type="component" value="Unassembled WGS sequence"/>
</dbReference>
<feature type="region of interest" description="Disordered" evidence="5">
    <location>
        <begin position="59"/>
        <end position="114"/>
    </location>
</feature>
<organism evidence="8 9">
    <name type="scientific">Mizuhopecten yessoensis</name>
    <name type="common">Japanese scallop</name>
    <name type="synonym">Patinopecten yessoensis</name>
    <dbReference type="NCBI Taxonomy" id="6573"/>
    <lineage>
        <taxon>Eukaryota</taxon>
        <taxon>Metazoa</taxon>
        <taxon>Spiralia</taxon>
        <taxon>Lophotrochozoa</taxon>
        <taxon>Mollusca</taxon>
        <taxon>Bivalvia</taxon>
        <taxon>Autobranchia</taxon>
        <taxon>Pteriomorphia</taxon>
        <taxon>Pectinida</taxon>
        <taxon>Pectinoidea</taxon>
        <taxon>Pectinidae</taxon>
        <taxon>Mizuhopecten</taxon>
    </lineage>
</organism>
<dbReference type="PROSITE" id="PS00022">
    <property type="entry name" value="EGF_1"/>
    <property type="match status" value="2"/>
</dbReference>
<keyword evidence="3 4" id="KW-1015">Disulfide bond</keyword>